<dbReference type="NCBIfam" id="TIGR01892">
    <property type="entry name" value="AcOrn-deacetyl"/>
    <property type="match status" value="1"/>
</dbReference>
<keyword evidence="5" id="KW-0028">Amino-acid biosynthesis</keyword>
<evidence type="ECO:0000256" key="3">
    <source>
        <dbReference type="ARBA" id="ARBA00022490"/>
    </source>
</evidence>
<dbReference type="GO" id="GO:0008777">
    <property type="term" value="F:acetylornithine deacetylase activity"/>
    <property type="evidence" value="ECO:0007669"/>
    <property type="project" value="UniProtKB-EC"/>
</dbReference>
<organism evidence="11 12">
    <name type="scientific">Cereibacter changlensis</name>
    <dbReference type="NCBI Taxonomy" id="402884"/>
    <lineage>
        <taxon>Bacteria</taxon>
        <taxon>Pseudomonadati</taxon>
        <taxon>Pseudomonadota</taxon>
        <taxon>Alphaproteobacteria</taxon>
        <taxon>Rhodobacterales</taxon>
        <taxon>Paracoccaceae</taxon>
        <taxon>Cereibacter</taxon>
    </lineage>
</organism>
<comment type="caution">
    <text evidence="11">The sequence shown here is derived from an EMBL/GenBank/DDBJ whole genome shotgun (WGS) entry which is preliminary data.</text>
</comment>
<dbReference type="Gene3D" id="3.30.70.360">
    <property type="match status" value="1"/>
</dbReference>
<evidence type="ECO:0000256" key="1">
    <source>
        <dbReference type="ARBA" id="ARBA00001947"/>
    </source>
</evidence>
<keyword evidence="8" id="KW-0862">Zinc</keyword>
<dbReference type="Proteomes" id="UP000306340">
    <property type="component" value="Unassembled WGS sequence"/>
</dbReference>
<dbReference type="PANTHER" id="PTHR43808:SF31">
    <property type="entry name" value="N-ACETYL-L-CITRULLINE DEACETYLASE"/>
    <property type="match status" value="1"/>
</dbReference>
<dbReference type="GO" id="GO:0046872">
    <property type="term" value="F:metal ion binding"/>
    <property type="evidence" value="ECO:0007669"/>
    <property type="project" value="UniProtKB-KW"/>
</dbReference>
<keyword evidence="9" id="KW-0170">Cobalt</keyword>
<dbReference type="SUPFAM" id="SSF55031">
    <property type="entry name" value="Bacterial exopeptidase dimerisation domain"/>
    <property type="match status" value="1"/>
</dbReference>
<dbReference type="CDD" id="cd03894">
    <property type="entry name" value="M20_ArgE"/>
    <property type="match status" value="1"/>
</dbReference>
<sequence>MQMRAILERLIAFDTVSSRPNRALIDWVRDLLAGAGIESVLIPDEGGGKANLYATVGPEGAGVMLSGHTDVVPVEGQLWTRPPFALTEEAGRLYGRGTTDMKGFVACAIAAMLEAAQRPLKTPLHLALSYDEEVGCLGVGSLIDLLEGAPVRPAMCIVGEPTGMMVATGHKGKIALRATCTGREGHSALAPLALNALHLGADFLTALRGLQARLAESGLRDGDYDVPYTTVHVGKMNGGVQVNIVPNACVLDFEIRSLAEEDTAALINEMRALAEGIVAPLRAEFPEADIVVERLWDYPGLGTASDAGVVNFVKALTGANGTIKVAYGTEGGMFAQRLGIPTVICGPGSMAQGHKPDEFIAVEQLARCEAMLGALLDWLEVGL</sequence>
<dbReference type="PROSITE" id="PS00759">
    <property type="entry name" value="ARGE_DAPE_CPG2_2"/>
    <property type="match status" value="1"/>
</dbReference>
<gene>
    <name evidence="11" type="primary">argE</name>
    <name evidence="11" type="ORF">FAZ78_18485</name>
</gene>
<dbReference type="EC" id="3.5.1.16" evidence="11"/>
<name>A0A4U0Z164_9RHOB</name>
<accession>A0A4U0Z164</accession>
<dbReference type="InterPro" id="IPR050072">
    <property type="entry name" value="Peptidase_M20A"/>
</dbReference>
<dbReference type="RefSeq" id="WP_136793859.1">
    <property type="nucleotide sequence ID" value="NZ_SWAU01000225.1"/>
</dbReference>
<evidence type="ECO:0000256" key="9">
    <source>
        <dbReference type="ARBA" id="ARBA00023285"/>
    </source>
</evidence>
<dbReference type="PROSITE" id="PS00758">
    <property type="entry name" value="ARGE_DAPE_CPG2_1"/>
    <property type="match status" value="1"/>
</dbReference>
<dbReference type="Gene3D" id="3.40.630.10">
    <property type="entry name" value="Zn peptidases"/>
    <property type="match status" value="1"/>
</dbReference>
<dbReference type="InterPro" id="IPR011650">
    <property type="entry name" value="Peptidase_M20_dimer"/>
</dbReference>
<reference evidence="11 12" key="1">
    <citation type="submission" date="2019-04" db="EMBL/GenBank/DDBJ databases">
        <title>Crypto-aerobic microbial life in anoxic (sulfidic) marine sediments.</title>
        <authorList>
            <person name="Bhattacharya S."/>
            <person name="Roy C."/>
            <person name="Mondal N."/>
            <person name="Sarkar J."/>
            <person name="Mandal S."/>
            <person name="Rameez M.J."/>
            <person name="Ghosh W."/>
        </authorList>
    </citation>
    <scope>NUCLEOTIDE SEQUENCE [LARGE SCALE GENOMIC DNA]</scope>
    <source>
        <strain evidence="11 12">SBBC</strain>
    </source>
</reference>
<dbReference type="PANTHER" id="PTHR43808">
    <property type="entry name" value="ACETYLORNITHINE DEACETYLASE"/>
    <property type="match status" value="1"/>
</dbReference>
<evidence type="ECO:0000256" key="5">
    <source>
        <dbReference type="ARBA" id="ARBA00022605"/>
    </source>
</evidence>
<dbReference type="SUPFAM" id="SSF53187">
    <property type="entry name" value="Zn-dependent exopeptidases"/>
    <property type="match status" value="1"/>
</dbReference>
<protein>
    <submittedName>
        <fullName evidence="11">Acetylornithine deacetylase</fullName>
        <ecNumber evidence="11">3.5.1.16</ecNumber>
    </submittedName>
</protein>
<dbReference type="AlphaFoldDB" id="A0A4U0Z164"/>
<evidence type="ECO:0000313" key="12">
    <source>
        <dbReference type="Proteomes" id="UP000306340"/>
    </source>
</evidence>
<dbReference type="InterPro" id="IPR002933">
    <property type="entry name" value="Peptidase_M20"/>
</dbReference>
<dbReference type="NCBIfam" id="NF005710">
    <property type="entry name" value="PRK07522.1"/>
    <property type="match status" value="1"/>
</dbReference>
<dbReference type="Pfam" id="PF01546">
    <property type="entry name" value="Peptidase_M20"/>
    <property type="match status" value="1"/>
</dbReference>
<dbReference type="GO" id="GO:0006526">
    <property type="term" value="P:L-arginine biosynthetic process"/>
    <property type="evidence" value="ECO:0007669"/>
    <property type="project" value="UniProtKB-KW"/>
</dbReference>
<keyword evidence="3" id="KW-0963">Cytoplasm</keyword>
<keyword evidence="6" id="KW-0479">Metal-binding</keyword>
<evidence type="ECO:0000256" key="4">
    <source>
        <dbReference type="ARBA" id="ARBA00022571"/>
    </source>
</evidence>
<evidence type="ECO:0000256" key="6">
    <source>
        <dbReference type="ARBA" id="ARBA00022723"/>
    </source>
</evidence>
<evidence type="ECO:0000256" key="7">
    <source>
        <dbReference type="ARBA" id="ARBA00022801"/>
    </source>
</evidence>
<comment type="cofactor">
    <cofactor evidence="1">
        <name>Zn(2+)</name>
        <dbReference type="ChEBI" id="CHEBI:29105"/>
    </cofactor>
</comment>
<keyword evidence="4" id="KW-0055">Arginine biosynthesis</keyword>
<proteinExistence type="inferred from homology"/>
<keyword evidence="7 11" id="KW-0378">Hydrolase</keyword>
<dbReference type="EMBL" id="SWAU01000225">
    <property type="protein sequence ID" value="TKA95133.1"/>
    <property type="molecule type" value="Genomic_DNA"/>
</dbReference>
<evidence type="ECO:0000256" key="2">
    <source>
        <dbReference type="ARBA" id="ARBA00005691"/>
    </source>
</evidence>
<dbReference type="InterPro" id="IPR036264">
    <property type="entry name" value="Bact_exopeptidase_dim_dom"/>
</dbReference>
<evidence type="ECO:0000256" key="8">
    <source>
        <dbReference type="ARBA" id="ARBA00022833"/>
    </source>
</evidence>
<evidence type="ECO:0000259" key="10">
    <source>
        <dbReference type="Pfam" id="PF07687"/>
    </source>
</evidence>
<feature type="domain" description="Peptidase M20 dimerisation" evidence="10">
    <location>
        <begin position="168"/>
        <end position="275"/>
    </location>
</feature>
<evidence type="ECO:0000313" key="11">
    <source>
        <dbReference type="EMBL" id="TKA95133.1"/>
    </source>
</evidence>
<dbReference type="Pfam" id="PF07687">
    <property type="entry name" value="M20_dimer"/>
    <property type="match status" value="1"/>
</dbReference>
<dbReference type="InterPro" id="IPR010169">
    <property type="entry name" value="AcOrn-deacetyl"/>
</dbReference>
<comment type="similarity">
    <text evidence="2">Belongs to the peptidase M20A family. ArgE subfamily.</text>
</comment>
<dbReference type="InterPro" id="IPR001261">
    <property type="entry name" value="ArgE/DapE_CS"/>
</dbReference>